<feature type="region of interest" description="Disordered" evidence="1">
    <location>
        <begin position="521"/>
        <end position="581"/>
    </location>
</feature>
<comment type="caution">
    <text evidence="2">The sequence shown here is derived from an EMBL/GenBank/DDBJ whole genome shotgun (WGS) entry which is preliminary data.</text>
</comment>
<proteinExistence type="predicted"/>
<evidence type="ECO:0000256" key="1">
    <source>
        <dbReference type="SAM" id="MobiDB-lite"/>
    </source>
</evidence>
<organism evidence="2 3">
    <name type="scientific">Tribonema minus</name>
    <dbReference type="NCBI Taxonomy" id="303371"/>
    <lineage>
        <taxon>Eukaryota</taxon>
        <taxon>Sar</taxon>
        <taxon>Stramenopiles</taxon>
        <taxon>Ochrophyta</taxon>
        <taxon>PX clade</taxon>
        <taxon>Xanthophyceae</taxon>
        <taxon>Tribonematales</taxon>
        <taxon>Tribonemataceae</taxon>
        <taxon>Tribonema</taxon>
    </lineage>
</organism>
<name>A0A835ZH26_9STRA</name>
<feature type="region of interest" description="Disordered" evidence="1">
    <location>
        <begin position="792"/>
        <end position="813"/>
    </location>
</feature>
<sequence>MSGRKRKAGTSGGGGGGSRRNGGGDAAAAELCMNPACAEIRDYYEKFRQLLQKVVDESRANKARAYELQIRVEEVSICLSIWKHFSRHFLRPLWRVKLQPLPAAAPSASLHTKRNGFRTADAGQAPAPQVQQLSDEEAQPLMAAASEPSPPPSPPASVSSEPSPPPVRRRKSRHEFSDTGSDEGGSGAGDDDSDGGPATAAVEVDSHDAMASEVSGGVADDAGGSAPKAKRGRAGRGAGGAEAPAAAGALGGASSAAVLSKAPAPVLSAGSLAAWSKPANLPSFLRESPKPVQQEPPPPQQQLPPEKKKRGRAAKRPAPPSPRPTPIDANGGGGGSDVQQPKQRRRRITGSHTIAAEAPAAAAAEFEDVGDGGAASKHSIATKENLIAAVRRADSASAQAIGAAVHAVSHGHADWLEAAYALWHPEVDAPPPRHALVEALLTQVTRRRSIGVRTDARRLQRNVSAVDALASLTLALSTEECGQADLMDAARSRAEEALFALLASVHFSGAAPAVGAAAAQLKGPDTAPNPSKPNTSAAPGSSADEDASDTSLSEPEHDADDEAETATAENTQRSHKRNGLSDQVMEAQALLTRLAVEMAPAPHPQLLLAVIDGWADVAERCLPGDQESDLLTAPGLFGLVLAAALASSPKRRDQDDAMTTRIRAAFAVPESLVALGPSTTSTSSDGDDASGTGSADTAASLLLQRIVDSLANAQACHSSDGGAACKLCAAAAAARGGGDHSSSSSNGGGSSKGHDRWRTAHTAIEHLAKCQRPGWLQRKYWLSGGALPSVLRGGGGGGGSGDGGGDGSSSGGSSGARCEAARALAAHALAACARAALLTEAPTYHQERITRFNKNEPKVEFGRAAAELLAAVDAVKAALETAAADSNAPAEVRAAAVAARAALLCGEPDVQGVQAALSKAGGVEAARAGRMDTAALRGIVRHAGLPCAHVINLARRPER</sequence>
<feature type="region of interest" description="Disordered" evidence="1">
    <location>
        <begin position="281"/>
        <end position="361"/>
    </location>
</feature>
<dbReference type="PANTHER" id="PTHR40903:SF1">
    <property type="entry name" value="HYPHALLY REGULATED CELL WALL PROTEIN 3"/>
    <property type="match status" value="1"/>
</dbReference>
<feature type="compositionally biased region" description="Gly residues" evidence="1">
    <location>
        <begin position="10"/>
        <end position="25"/>
    </location>
</feature>
<feature type="region of interest" description="Disordered" evidence="1">
    <location>
        <begin position="141"/>
        <end position="258"/>
    </location>
</feature>
<dbReference type="AlphaFoldDB" id="A0A835ZH26"/>
<evidence type="ECO:0000313" key="3">
    <source>
        <dbReference type="Proteomes" id="UP000664859"/>
    </source>
</evidence>
<dbReference type="Proteomes" id="UP000664859">
    <property type="component" value="Unassembled WGS sequence"/>
</dbReference>
<protein>
    <submittedName>
        <fullName evidence="2">Uncharacterized protein</fullName>
    </submittedName>
</protein>
<reference evidence="2" key="1">
    <citation type="submission" date="2021-02" db="EMBL/GenBank/DDBJ databases">
        <title>First Annotated Genome of the Yellow-green Alga Tribonema minus.</title>
        <authorList>
            <person name="Mahan K.M."/>
        </authorList>
    </citation>
    <scope>NUCLEOTIDE SEQUENCE</scope>
    <source>
        <strain evidence="2">UTEX B ZZ1240</strain>
    </source>
</reference>
<keyword evidence="3" id="KW-1185">Reference proteome</keyword>
<feature type="compositionally biased region" description="Polar residues" evidence="1">
    <location>
        <begin position="528"/>
        <end position="539"/>
    </location>
</feature>
<evidence type="ECO:0000313" key="2">
    <source>
        <dbReference type="EMBL" id="KAG5190399.1"/>
    </source>
</evidence>
<feature type="compositionally biased region" description="Low complexity" evidence="1">
    <location>
        <begin position="241"/>
        <end position="258"/>
    </location>
</feature>
<dbReference type="PANTHER" id="PTHR40903">
    <property type="entry name" value="GLYCINE-RICH CELL WALL STRUCTURAL PROTEIN 1-LIKE"/>
    <property type="match status" value="1"/>
</dbReference>
<dbReference type="EMBL" id="JAFCMP010000035">
    <property type="protein sequence ID" value="KAG5190399.1"/>
    <property type="molecule type" value="Genomic_DNA"/>
</dbReference>
<feature type="compositionally biased region" description="Low complexity" evidence="1">
    <location>
        <begin position="214"/>
        <end position="227"/>
    </location>
</feature>
<gene>
    <name evidence="2" type="ORF">JKP88DRAFT_243096</name>
</gene>
<accession>A0A835ZH26</accession>
<feature type="region of interest" description="Disordered" evidence="1">
    <location>
        <begin position="1"/>
        <end position="25"/>
    </location>
</feature>